<dbReference type="InterPro" id="IPR036291">
    <property type="entry name" value="NAD(P)-bd_dom_sf"/>
</dbReference>
<dbReference type="InterPro" id="IPR001509">
    <property type="entry name" value="Epimerase_deHydtase"/>
</dbReference>
<gene>
    <name evidence="3" type="ordered locus">Mtc_0617</name>
</gene>
<dbReference type="OrthoDB" id="4907at2157"/>
<dbReference type="Proteomes" id="UP000005233">
    <property type="component" value="Chromosome"/>
</dbReference>
<evidence type="ECO:0000259" key="2">
    <source>
        <dbReference type="Pfam" id="PF01370"/>
    </source>
</evidence>
<sequence>MIKKILVTGSNGTIGTRLCEKLLSCGYEVCGADIKPNKWNREIDNLTTIVDLRRKEDIAKLPKDIDLVIHLAANARVYDLVLDPSLARDNIDMIFNVLEYCRINKIKKFIFSSSREVYGNSDKIIYKEDDASFDRSESPYSASKIAGEALVRSYHRCFDIDFIILRFSNVYGMYDDSNRVIPLFIKLTKEKKDLEVYGADKLLDFTYIDDTVNGVISCIEKFDQTKNDVYNIASNTGIKIIDVAKIIQNVMGSDNMIFVKENRTGEVVKFVADISKANKKLGYRPTVNIKDGIQASVRWYLNFYSSEQT</sequence>
<dbReference type="GeneID" id="11970508"/>
<dbReference type="Gene3D" id="3.40.50.720">
    <property type="entry name" value="NAD(P)-binding Rossmann-like Domain"/>
    <property type="match status" value="1"/>
</dbReference>
<evidence type="ECO:0000256" key="1">
    <source>
        <dbReference type="ARBA" id="ARBA00007637"/>
    </source>
</evidence>
<dbReference type="SUPFAM" id="SSF51735">
    <property type="entry name" value="NAD(P)-binding Rossmann-fold domains"/>
    <property type="match status" value="1"/>
</dbReference>
<dbReference type="STRING" id="1041930.Mtc_0617"/>
<organism evidence="3 4">
    <name type="scientific">Methanocella conradii (strain DSM 24694 / JCM 17849 / CGMCC 1.5162 / HZ254)</name>
    <dbReference type="NCBI Taxonomy" id="1041930"/>
    <lineage>
        <taxon>Archaea</taxon>
        <taxon>Methanobacteriati</taxon>
        <taxon>Methanobacteriota</taxon>
        <taxon>Stenosarchaea group</taxon>
        <taxon>Methanomicrobia</taxon>
        <taxon>Methanocellales</taxon>
        <taxon>Methanocellaceae</taxon>
        <taxon>Methanocella</taxon>
    </lineage>
</organism>
<reference evidence="3 4" key="1">
    <citation type="journal article" date="2012" name="J. Bacteriol.">
        <title>Complete genome sequence of a thermophilic methanogen, Methanocella conradii HZ254, isolated from Chinese rice field soil.</title>
        <authorList>
            <person name="Lu Z."/>
            <person name="Lu Y."/>
        </authorList>
    </citation>
    <scope>NUCLEOTIDE SEQUENCE [LARGE SCALE GENOMIC DNA]</scope>
    <source>
        <strain evidence="4">DSM 24694 / JCM 17849 / CGMCC 1.5162 / HZ254</strain>
    </source>
</reference>
<dbReference type="RefSeq" id="WP_014405219.1">
    <property type="nucleotide sequence ID" value="NC_017034.1"/>
</dbReference>
<dbReference type="eggNOG" id="arCOG01369">
    <property type="taxonomic scope" value="Archaea"/>
</dbReference>
<dbReference type="HOGENOM" id="CLU_007383_1_7_2"/>
<evidence type="ECO:0000313" key="3">
    <source>
        <dbReference type="EMBL" id="AFC99380.1"/>
    </source>
</evidence>
<evidence type="ECO:0000313" key="4">
    <source>
        <dbReference type="Proteomes" id="UP000005233"/>
    </source>
</evidence>
<dbReference type="KEGG" id="mez:Mtc_0617"/>
<comment type="similarity">
    <text evidence="1">Belongs to the NAD(P)-dependent epimerase/dehydratase family.</text>
</comment>
<proteinExistence type="inferred from homology"/>
<feature type="domain" description="NAD-dependent epimerase/dehydratase" evidence="2">
    <location>
        <begin position="5"/>
        <end position="233"/>
    </location>
</feature>
<name>H8I6R0_METCZ</name>
<dbReference type="Gene3D" id="3.90.25.10">
    <property type="entry name" value="UDP-galactose 4-epimerase, domain 1"/>
    <property type="match status" value="1"/>
</dbReference>
<dbReference type="AlphaFoldDB" id="H8I6R0"/>
<dbReference type="EMBL" id="CP003243">
    <property type="protein sequence ID" value="AFC99380.1"/>
    <property type="molecule type" value="Genomic_DNA"/>
</dbReference>
<dbReference type="PANTHER" id="PTHR43000">
    <property type="entry name" value="DTDP-D-GLUCOSE 4,6-DEHYDRATASE-RELATED"/>
    <property type="match status" value="1"/>
</dbReference>
<accession>H8I6R0</accession>
<protein>
    <submittedName>
        <fullName evidence="3">NAD dependent epimerase/dehydratase family</fullName>
    </submittedName>
</protein>
<dbReference type="Pfam" id="PF01370">
    <property type="entry name" value="Epimerase"/>
    <property type="match status" value="1"/>
</dbReference>
<keyword evidence="4" id="KW-1185">Reference proteome</keyword>